<dbReference type="InterPro" id="IPR003314">
    <property type="entry name" value="Mu-type_HTH"/>
</dbReference>
<dbReference type="Proteomes" id="UP000554286">
    <property type="component" value="Unassembled WGS sequence"/>
</dbReference>
<dbReference type="EMBL" id="JACIGK010000034">
    <property type="protein sequence ID" value="MBB4267797.1"/>
    <property type="molecule type" value="Genomic_DNA"/>
</dbReference>
<gene>
    <name evidence="2" type="ORF">GGD89_003447</name>
</gene>
<dbReference type="Pfam" id="PF09299">
    <property type="entry name" value="Mu-transpos_C"/>
    <property type="match status" value="1"/>
</dbReference>
<dbReference type="InterPro" id="IPR009004">
    <property type="entry name" value="Transposase_Mu_C"/>
</dbReference>
<dbReference type="InterPro" id="IPR015126">
    <property type="entry name" value="Mu_I-gamma"/>
</dbReference>
<feature type="domain" description="HTH Mu-type" evidence="1">
    <location>
        <begin position="3"/>
        <end position="81"/>
    </location>
</feature>
<dbReference type="GO" id="GO:0004803">
    <property type="term" value="F:transposase activity"/>
    <property type="evidence" value="ECO:0007669"/>
    <property type="project" value="InterPro"/>
</dbReference>
<dbReference type="GO" id="GO:0006313">
    <property type="term" value="P:DNA transposition"/>
    <property type="evidence" value="ECO:0007669"/>
    <property type="project" value="InterPro"/>
</dbReference>
<name>A0A7W6WBQ7_9PROT</name>
<dbReference type="InterPro" id="IPR015378">
    <property type="entry name" value="Transposase-like_Mu_C"/>
</dbReference>
<dbReference type="InterPro" id="IPR009057">
    <property type="entry name" value="Homeodomain-like_sf"/>
</dbReference>
<dbReference type="SUPFAM" id="SSF50610">
    <property type="entry name" value="mu transposase, C-terminal domain"/>
    <property type="match status" value="1"/>
</dbReference>
<dbReference type="Gene3D" id="6.10.250.2550">
    <property type="match status" value="1"/>
</dbReference>
<dbReference type="SUPFAM" id="SSF46689">
    <property type="entry name" value="Homeodomain-like"/>
    <property type="match status" value="2"/>
</dbReference>
<evidence type="ECO:0000313" key="3">
    <source>
        <dbReference type="Proteomes" id="UP000554286"/>
    </source>
</evidence>
<dbReference type="Gene3D" id="1.10.10.10">
    <property type="entry name" value="Winged helix-like DNA-binding domain superfamily/Winged helix DNA-binding domain"/>
    <property type="match status" value="1"/>
</dbReference>
<dbReference type="Pfam" id="PF09039">
    <property type="entry name" value="HTH_Tnp_Mu_2"/>
    <property type="match status" value="1"/>
</dbReference>
<dbReference type="InterPro" id="IPR036397">
    <property type="entry name" value="RNaseH_sf"/>
</dbReference>
<sequence length="657" mass="73809">MTDWLTAAEIADLRLPGMPRTREATTRRARDWQVPDRRWSNNRAEGVWRRRAGRGGGVEYHYSVLPPRARAAFLRRRGLAAPAAEAPPETPRAANDQADWKEAWARFEALPETRKDKARERLNLFRQVADLVAGGMSKTAAVELACRPAGMSPRTYYGLERRTWNTPREHWLPMLVDQRSGRVTTTDIPPDALQFLKDDYLRPEQPALDACITRLRDVAAERDWDLPSDRTLQRRLAEVDPLVVTWCREGPEAVARKFPAQRRDRTAFKALEAVNFDGHKFDVFVEWADGTIGRPMMAMFQDLYSGKVLSWRVDRSENAAAFRLAFGDVCDEDGIPGHIWLDNTRAASSKWLTGGVSTRFRFKIKDDDPVGLFKQLGCEVHFTTPYHGQSKPIERAFKDIAELVSKGPDCAGAYTGRSPQHKPHNYGSRAVPIDDFITIVDRELRRHNARPGRKATACRGRSFNQTFQESYESPDNVIRRATPEMRRLWLLAAEGVTCRTPTGEIHLMGNRYWDPALARLIGRKVVVRFDPDKLRQPIHVSLLDGSAVCEAACIDDTGFADQAAAKDHAAERRRFSRAVREMSEAEKRLTAAQVAAALPTPADAPDPDAKVIRIVGNTARRVAPEADEDAQAATGADFDRAFAAGVARLADYRASHE</sequence>
<dbReference type="PROSITE" id="PS51702">
    <property type="entry name" value="HTH_MU"/>
    <property type="match status" value="1"/>
</dbReference>
<keyword evidence="3" id="KW-1185">Reference proteome</keyword>
<reference evidence="2 3" key="1">
    <citation type="submission" date="2020-08" db="EMBL/GenBank/DDBJ databases">
        <title>Genome sequencing of Purple Non-Sulfur Bacteria from various extreme environments.</title>
        <authorList>
            <person name="Mayer M."/>
        </authorList>
    </citation>
    <scope>NUCLEOTIDE SEQUENCE [LARGE SCALE GENOMIC DNA]</scope>
    <source>
        <strain evidence="2 3">JA131</strain>
    </source>
</reference>
<dbReference type="GO" id="GO:0003677">
    <property type="term" value="F:DNA binding"/>
    <property type="evidence" value="ECO:0007669"/>
    <property type="project" value="InterPro"/>
</dbReference>
<dbReference type="GO" id="GO:0015074">
    <property type="term" value="P:DNA integration"/>
    <property type="evidence" value="ECO:0007669"/>
    <property type="project" value="InterPro"/>
</dbReference>
<dbReference type="InterPro" id="IPR009061">
    <property type="entry name" value="DNA-bd_dom_put_sf"/>
</dbReference>
<dbReference type="Pfam" id="PF02316">
    <property type="entry name" value="HTH_Tnp_Mu_1"/>
    <property type="match status" value="1"/>
</dbReference>
<proteinExistence type="predicted"/>
<dbReference type="SUPFAM" id="SSF53098">
    <property type="entry name" value="Ribonuclease H-like"/>
    <property type="match status" value="1"/>
</dbReference>
<dbReference type="AlphaFoldDB" id="A0A7W6WBQ7"/>
<dbReference type="SUPFAM" id="SSF46955">
    <property type="entry name" value="Putative DNA-binding domain"/>
    <property type="match status" value="1"/>
</dbReference>
<accession>A0A7W6WBQ7</accession>
<protein>
    <recommendedName>
        <fullName evidence="1">HTH Mu-type domain-containing protein</fullName>
    </recommendedName>
</protein>
<dbReference type="InterPro" id="IPR004189">
    <property type="entry name" value="Phage_Mu_transposase"/>
</dbReference>
<dbReference type="Gene3D" id="1.10.10.60">
    <property type="entry name" value="Homeodomain-like"/>
    <property type="match status" value="2"/>
</dbReference>
<dbReference type="RefSeq" id="WP_184047828.1">
    <property type="nucleotide sequence ID" value="NZ_JACIGK010000034.1"/>
</dbReference>
<dbReference type="Pfam" id="PF02914">
    <property type="entry name" value="DDE_2"/>
    <property type="match status" value="1"/>
</dbReference>
<dbReference type="InterPro" id="IPR036388">
    <property type="entry name" value="WH-like_DNA-bd_sf"/>
</dbReference>
<dbReference type="Gene3D" id="3.30.420.10">
    <property type="entry name" value="Ribonuclease H-like superfamily/Ribonuclease H"/>
    <property type="match status" value="1"/>
</dbReference>
<comment type="caution">
    <text evidence="2">The sequence shown here is derived from an EMBL/GenBank/DDBJ whole genome shotgun (WGS) entry which is preliminary data.</text>
</comment>
<organism evidence="2 3">
    <name type="scientific">Roseospira visakhapatnamensis</name>
    <dbReference type="NCBI Taxonomy" id="390880"/>
    <lineage>
        <taxon>Bacteria</taxon>
        <taxon>Pseudomonadati</taxon>
        <taxon>Pseudomonadota</taxon>
        <taxon>Alphaproteobacteria</taxon>
        <taxon>Rhodospirillales</taxon>
        <taxon>Rhodospirillaceae</taxon>
        <taxon>Roseospira</taxon>
    </lineage>
</organism>
<dbReference type="InterPro" id="IPR012337">
    <property type="entry name" value="RNaseH-like_sf"/>
</dbReference>
<evidence type="ECO:0000313" key="2">
    <source>
        <dbReference type="EMBL" id="MBB4267797.1"/>
    </source>
</evidence>
<dbReference type="Gene3D" id="2.30.30.130">
    <property type="entry name" value="Transposase, Mu, C-terminal"/>
    <property type="match status" value="1"/>
</dbReference>
<evidence type="ECO:0000259" key="1">
    <source>
        <dbReference type="PROSITE" id="PS51702"/>
    </source>
</evidence>